<protein>
    <recommendedName>
        <fullName evidence="3">Lipoprotein</fullName>
    </recommendedName>
</protein>
<organism evidence="1 2">
    <name type="scientific">Kosakonia quasisacchari</name>
    <dbReference type="NCBI Taxonomy" id="2529380"/>
    <lineage>
        <taxon>Bacteria</taxon>
        <taxon>Pseudomonadati</taxon>
        <taxon>Pseudomonadota</taxon>
        <taxon>Gammaproteobacteria</taxon>
        <taxon>Enterobacterales</taxon>
        <taxon>Enterobacteriaceae</taxon>
        <taxon>Kosakonia</taxon>
    </lineage>
</organism>
<accession>A0A4R0GLU6</accession>
<dbReference type="Proteomes" id="UP000291793">
    <property type="component" value="Unassembled WGS sequence"/>
</dbReference>
<sequence>MKYIILISSFFLLSGCSTQPVGTEQASNVPPERVWNKNITNKTEGAGIIIVKRDSGFMGSACLTSVYFDGNPVADLNTREKVTLYANTGRHVLSATPHGWCAGGMVEVAADVVAGKTLMYRIGYGANGDYRFSPTAF</sequence>
<dbReference type="PROSITE" id="PS51257">
    <property type="entry name" value="PROKAR_LIPOPROTEIN"/>
    <property type="match status" value="1"/>
</dbReference>
<keyword evidence="2" id="KW-1185">Reference proteome</keyword>
<name>A0A4R0GLU6_9ENTR</name>
<comment type="caution">
    <text evidence="1">The sequence shown here is derived from an EMBL/GenBank/DDBJ whole genome shotgun (WGS) entry which is preliminary data.</text>
</comment>
<evidence type="ECO:0000313" key="2">
    <source>
        <dbReference type="Proteomes" id="UP000291793"/>
    </source>
</evidence>
<proteinExistence type="predicted"/>
<dbReference type="OrthoDB" id="9154618at2"/>
<gene>
    <name evidence="1" type="ORF">E0L21_23290</name>
</gene>
<reference evidence="1 2" key="1">
    <citation type="submission" date="2019-02" db="EMBL/GenBank/DDBJ databases">
        <title>The draft genome of Kosakonia quasisacchari strain WCHKQ120001.</title>
        <authorList>
            <person name="Wang C."/>
            <person name="Feng Y."/>
            <person name="Zong Z."/>
        </authorList>
    </citation>
    <scope>NUCLEOTIDE SEQUENCE [LARGE SCALE GENOMIC DNA]</scope>
    <source>
        <strain evidence="1 2">WCHKQ120001</strain>
    </source>
</reference>
<dbReference type="AlphaFoldDB" id="A0A4R0GLU6"/>
<evidence type="ECO:0000313" key="1">
    <source>
        <dbReference type="EMBL" id="TCB97393.1"/>
    </source>
</evidence>
<evidence type="ECO:0008006" key="3">
    <source>
        <dbReference type="Google" id="ProtNLM"/>
    </source>
</evidence>
<dbReference type="RefSeq" id="WP_131413637.1">
    <property type="nucleotide sequence ID" value="NZ_SJOP01000033.1"/>
</dbReference>
<dbReference type="EMBL" id="SJOP01000033">
    <property type="protein sequence ID" value="TCB97393.1"/>
    <property type="molecule type" value="Genomic_DNA"/>
</dbReference>